<dbReference type="InterPro" id="IPR032640">
    <property type="entry name" value="AMPK1_CBM"/>
</dbReference>
<reference evidence="2 3" key="1">
    <citation type="submission" date="2018-07" db="EMBL/GenBank/DDBJ databases">
        <title>Genomic Encyclopedia of Type Strains, Phase IV (KMG-IV): sequencing the most valuable type-strain genomes for metagenomic binning, comparative biology and taxonomic classification.</title>
        <authorList>
            <person name="Goeker M."/>
        </authorList>
    </citation>
    <scope>NUCLEOTIDE SEQUENCE [LARGE SCALE GENOMIC DNA]</scope>
    <source>
        <strain evidence="2 3">DSM 21410</strain>
    </source>
</reference>
<evidence type="ECO:0000313" key="2">
    <source>
        <dbReference type="EMBL" id="RCX05089.1"/>
    </source>
</evidence>
<keyword evidence="3" id="KW-1185">Reference proteome</keyword>
<dbReference type="InterPro" id="IPR006047">
    <property type="entry name" value="GH13_cat_dom"/>
</dbReference>
<dbReference type="PROSITE" id="PS51257">
    <property type="entry name" value="PROKAR_LIPOPROTEIN"/>
    <property type="match status" value="1"/>
</dbReference>
<dbReference type="RefSeq" id="WP_114365635.1">
    <property type="nucleotide sequence ID" value="NZ_BHZF01000001.1"/>
</dbReference>
<proteinExistence type="predicted"/>
<dbReference type="InterPro" id="IPR017853">
    <property type="entry name" value="GH"/>
</dbReference>
<dbReference type="SUPFAM" id="SSF81296">
    <property type="entry name" value="E set domains"/>
    <property type="match status" value="1"/>
</dbReference>
<protein>
    <submittedName>
        <fullName evidence="2">Glycosidase</fullName>
    </submittedName>
</protein>
<sequence>MLKTTCKRYWIVWIAVISLSCSRQFDDFEASREQAFIYPFTPIRLNIDTTLVYIDDYFPLIEVDSVRVPAPLGQLFQKENRELHLFGNLKEAIGVAEFFTEKGKFDIPIFRSDKVKLTYVLPPSIQFKRSIAIKGTFNSWNTLANPFELVDGNYQTTIVADPGKYEYVLVVDGREMIDPENPDTVSNGMGGFNSVLDIRSDLADSCSWVEAVGYNKGKITIRSLREGQKVIAFFNNQKIPEQFIKKYPEHVDIVFPLASVSFPRSWLRVYSFSEGCRNNEIWIPLAEGNPVSHYGQLTKNDWHASIWYFLMVDRFFNGNPSNDQKVEDPEVLPIANYMGGDLEGIRRKIADGYFDSLGVNAIWLSPITQNPAGAYGLWDKGGVKTKFSGYHGYWPVSNVRVDHRFGTAEELNALLNEGHKRGYRFVLDYVANHVHQEHPIYQQNPDWATSLYLPDGSLNTERWDDYRLTTWFDVFLPTLDLTRPEIVEPMTDSALVWVKDYGFDGFRHDATKHIDELYWRTLTKKIKTLERVKQQGDKIYQIGETYGSPELIASYISSGMLDAQFDFNLYDASIRYFATGQEADLQKLLTTLNTSLKTYGMHHLMGNITGNQDRPRFISLASGDVRFDEDTKLAGYTRIIGKPKEIAYKKLQLLMAFTMAMPGIPIIYYGDEIGMPGANDPDNRRMMKFDDWDSDEKNTFKTSQNLIALRKKLLPLIYGTTKVYTADDLLVIERNYLGKKISVYINNTAEEKSIGSGRILYSNSLHTDKLEPYTFALIENSDAVLVN</sequence>
<dbReference type="GO" id="GO:0005975">
    <property type="term" value="P:carbohydrate metabolic process"/>
    <property type="evidence" value="ECO:0007669"/>
    <property type="project" value="InterPro"/>
</dbReference>
<keyword evidence="2" id="KW-0378">Hydrolase</keyword>
<dbReference type="SUPFAM" id="SSF51445">
    <property type="entry name" value="(Trans)glycosidases"/>
    <property type="match status" value="1"/>
</dbReference>
<comment type="caution">
    <text evidence="2">The sequence shown here is derived from an EMBL/GenBank/DDBJ whole genome shotgun (WGS) entry which is preliminary data.</text>
</comment>
<dbReference type="InterPro" id="IPR014756">
    <property type="entry name" value="Ig_E-set"/>
</dbReference>
<dbReference type="Pfam" id="PF00128">
    <property type="entry name" value="Alpha-amylase"/>
    <property type="match status" value="1"/>
</dbReference>
<dbReference type="AlphaFoldDB" id="A0A369A727"/>
<feature type="domain" description="Glycosyl hydrolase family 13 catalytic" evidence="1">
    <location>
        <begin position="309"/>
        <end position="710"/>
    </location>
</feature>
<evidence type="ECO:0000313" key="3">
    <source>
        <dbReference type="Proteomes" id="UP000253517"/>
    </source>
</evidence>
<dbReference type="CDD" id="cd02859">
    <property type="entry name" value="E_set_AMPKbeta_like_N"/>
    <property type="match status" value="1"/>
</dbReference>
<dbReference type="Gene3D" id="2.60.40.10">
    <property type="entry name" value="Immunoglobulins"/>
    <property type="match status" value="1"/>
</dbReference>
<dbReference type="PANTHER" id="PTHR10357">
    <property type="entry name" value="ALPHA-AMYLASE FAMILY MEMBER"/>
    <property type="match status" value="1"/>
</dbReference>
<dbReference type="SMART" id="SM00642">
    <property type="entry name" value="Aamy"/>
    <property type="match status" value="1"/>
</dbReference>
<organism evidence="2 3">
    <name type="scientific">Schleiferia thermophila</name>
    <dbReference type="NCBI Taxonomy" id="884107"/>
    <lineage>
        <taxon>Bacteria</taxon>
        <taxon>Pseudomonadati</taxon>
        <taxon>Bacteroidota</taxon>
        <taxon>Flavobacteriia</taxon>
        <taxon>Flavobacteriales</taxon>
        <taxon>Schleiferiaceae</taxon>
        <taxon>Schleiferia</taxon>
    </lineage>
</organism>
<dbReference type="Proteomes" id="UP000253517">
    <property type="component" value="Unassembled WGS sequence"/>
</dbReference>
<dbReference type="Pfam" id="PF16561">
    <property type="entry name" value="AMPK1_CBM"/>
    <property type="match status" value="1"/>
</dbReference>
<name>A0A369A727_9FLAO</name>
<dbReference type="EMBL" id="QPJS01000001">
    <property type="protein sequence ID" value="RCX05089.1"/>
    <property type="molecule type" value="Genomic_DNA"/>
</dbReference>
<keyword evidence="2" id="KW-0326">Glycosidase</keyword>
<dbReference type="Gene3D" id="3.20.20.80">
    <property type="entry name" value="Glycosidases"/>
    <property type="match status" value="1"/>
</dbReference>
<evidence type="ECO:0000259" key="1">
    <source>
        <dbReference type="SMART" id="SM00642"/>
    </source>
</evidence>
<dbReference type="InterPro" id="IPR013783">
    <property type="entry name" value="Ig-like_fold"/>
</dbReference>
<gene>
    <name evidence="2" type="ORF">DES35_101369</name>
</gene>
<dbReference type="GO" id="GO:0016798">
    <property type="term" value="F:hydrolase activity, acting on glycosyl bonds"/>
    <property type="evidence" value="ECO:0007669"/>
    <property type="project" value="UniProtKB-KW"/>
</dbReference>
<accession>A0A369A727</accession>